<dbReference type="EMBL" id="JBHTIM010000001">
    <property type="protein sequence ID" value="MFD0779900.1"/>
    <property type="molecule type" value="Genomic_DNA"/>
</dbReference>
<evidence type="ECO:0000259" key="15">
    <source>
        <dbReference type="Pfam" id="PF17766"/>
    </source>
</evidence>
<dbReference type="InterPro" id="IPR045051">
    <property type="entry name" value="SBT"/>
</dbReference>
<dbReference type="Gene3D" id="3.50.30.30">
    <property type="match status" value="1"/>
</dbReference>
<feature type="chain" id="PRO_5046281991" evidence="12">
    <location>
        <begin position="33"/>
        <end position="1174"/>
    </location>
</feature>
<evidence type="ECO:0000256" key="6">
    <source>
        <dbReference type="ARBA" id="ARBA00022801"/>
    </source>
</evidence>
<dbReference type="Proteomes" id="UP001597042">
    <property type="component" value="Unassembled WGS sequence"/>
</dbReference>
<dbReference type="InterPro" id="IPR006311">
    <property type="entry name" value="TAT_signal"/>
</dbReference>
<dbReference type="CDD" id="cd04852">
    <property type="entry name" value="Peptidases_S8_3"/>
    <property type="match status" value="1"/>
</dbReference>
<feature type="domain" description="Subtilisin-like protease fibronectin type-III" evidence="15">
    <location>
        <begin position="768"/>
        <end position="861"/>
    </location>
</feature>
<keyword evidence="3" id="KW-0964">Secreted</keyword>
<dbReference type="InterPro" id="IPR015500">
    <property type="entry name" value="Peptidase_S8_subtilisin-rel"/>
</dbReference>
<keyword evidence="6 9" id="KW-0378">Hydrolase</keyword>
<feature type="compositionally biased region" description="Low complexity" evidence="11">
    <location>
        <begin position="230"/>
        <end position="241"/>
    </location>
</feature>
<evidence type="ECO:0000256" key="7">
    <source>
        <dbReference type="ARBA" id="ARBA00022825"/>
    </source>
</evidence>
<protein>
    <submittedName>
        <fullName evidence="16">S8 family serine peptidase</fullName>
    </submittedName>
</protein>
<dbReference type="PROSITE" id="PS51892">
    <property type="entry name" value="SUBTILASE"/>
    <property type="match status" value="1"/>
</dbReference>
<evidence type="ECO:0000259" key="13">
    <source>
        <dbReference type="Pfam" id="PF00082"/>
    </source>
</evidence>
<dbReference type="Pfam" id="PF00082">
    <property type="entry name" value="Peptidase_S8"/>
    <property type="match status" value="1"/>
</dbReference>
<dbReference type="RefSeq" id="WP_378751431.1">
    <property type="nucleotide sequence ID" value="NZ_JBHSSV010000005.1"/>
</dbReference>
<evidence type="ECO:0000256" key="10">
    <source>
        <dbReference type="RuleBase" id="RU003355"/>
    </source>
</evidence>
<organism evidence="16 17">
    <name type="scientific">Microbacterium koreense</name>
    <dbReference type="NCBI Taxonomy" id="323761"/>
    <lineage>
        <taxon>Bacteria</taxon>
        <taxon>Bacillati</taxon>
        <taxon>Actinomycetota</taxon>
        <taxon>Actinomycetes</taxon>
        <taxon>Micrococcales</taxon>
        <taxon>Microbacteriaceae</taxon>
        <taxon>Microbacterium</taxon>
    </lineage>
</organism>
<dbReference type="CDD" id="cd02120">
    <property type="entry name" value="PA_subtilisin_like"/>
    <property type="match status" value="1"/>
</dbReference>
<evidence type="ECO:0000256" key="8">
    <source>
        <dbReference type="ARBA" id="ARBA00023180"/>
    </source>
</evidence>
<feature type="region of interest" description="Disordered" evidence="11">
    <location>
        <begin position="183"/>
        <end position="261"/>
    </location>
</feature>
<evidence type="ECO:0000256" key="1">
    <source>
        <dbReference type="ARBA" id="ARBA00004613"/>
    </source>
</evidence>
<dbReference type="InterPro" id="IPR046450">
    <property type="entry name" value="PA_dom_sf"/>
</dbReference>
<dbReference type="InterPro" id="IPR041469">
    <property type="entry name" value="Subtilisin-like_FN3"/>
</dbReference>
<gene>
    <name evidence="16" type="ORF">ACFQZV_01145</name>
</gene>
<keyword evidence="8" id="KW-0325">Glycoprotein</keyword>
<dbReference type="PRINTS" id="PR00723">
    <property type="entry name" value="SUBTILISIN"/>
</dbReference>
<evidence type="ECO:0000256" key="12">
    <source>
        <dbReference type="SAM" id="SignalP"/>
    </source>
</evidence>
<dbReference type="InterPro" id="IPR000209">
    <property type="entry name" value="Peptidase_S8/S53_dom"/>
</dbReference>
<comment type="similarity">
    <text evidence="2 9 10">Belongs to the peptidase S8 family.</text>
</comment>
<evidence type="ECO:0000259" key="14">
    <source>
        <dbReference type="Pfam" id="PF02225"/>
    </source>
</evidence>
<feature type="active site" description="Charge relay system" evidence="9">
    <location>
        <position position="366"/>
    </location>
</feature>
<accession>A0ABW2ZN30</accession>
<dbReference type="Pfam" id="PF17766">
    <property type="entry name" value="fn3_6"/>
    <property type="match status" value="1"/>
</dbReference>
<evidence type="ECO:0000256" key="5">
    <source>
        <dbReference type="ARBA" id="ARBA00022729"/>
    </source>
</evidence>
<evidence type="ECO:0000256" key="11">
    <source>
        <dbReference type="SAM" id="MobiDB-lite"/>
    </source>
</evidence>
<feature type="compositionally biased region" description="Low complexity" evidence="11">
    <location>
        <begin position="185"/>
        <end position="200"/>
    </location>
</feature>
<dbReference type="InterPro" id="IPR003137">
    <property type="entry name" value="PA_domain"/>
</dbReference>
<dbReference type="InterPro" id="IPR034197">
    <property type="entry name" value="Peptidases_S8_3"/>
</dbReference>
<feature type="domain" description="Peptidase S8/S53" evidence="13">
    <location>
        <begin position="279"/>
        <end position="716"/>
    </location>
</feature>
<comment type="caution">
    <text evidence="16">The sequence shown here is derived from an EMBL/GenBank/DDBJ whole genome shotgun (WGS) entry which is preliminary data.</text>
</comment>
<dbReference type="InterPro" id="IPR036852">
    <property type="entry name" value="Peptidase_S8/S53_dom_sf"/>
</dbReference>
<evidence type="ECO:0000313" key="17">
    <source>
        <dbReference type="Proteomes" id="UP001597042"/>
    </source>
</evidence>
<keyword evidence="5 12" id="KW-0732">Signal</keyword>
<name>A0ABW2ZN30_9MICO</name>
<feature type="active site" description="Charge relay system" evidence="9">
    <location>
        <position position="682"/>
    </location>
</feature>
<feature type="signal peptide" evidence="12">
    <location>
        <begin position="1"/>
        <end position="32"/>
    </location>
</feature>
<dbReference type="PROSITE" id="PS00136">
    <property type="entry name" value="SUBTILASE_ASP"/>
    <property type="match status" value="1"/>
</dbReference>
<evidence type="ECO:0000256" key="4">
    <source>
        <dbReference type="ARBA" id="ARBA00022670"/>
    </source>
</evidence>
<evidence type="ECO:0000256" key="2">
    <source>
        <dbReference type="ARBA" id="ARBA00011073"/>
    </source>
</evidence>
<dbReference type="InterPro" id="IPR023827">
    <property type="entry name" value="Peptidase_S8_Asp-AS"/>
</dbReference>
<feature type="active site" description="Charge relay system" evidence="9">
    <location>
        <position position="288"/>
    </location>
</feature>
<dbReference type="SUPFAM" id="SSF52743">
    <property type="entry name" value="Subtilisin-like"/>
    <property type="match status" value="1"/>
</dbReference>
<keyword evidence="17" id="KW-1185">Reference proteome</keyword>
<dbReference type="InterPro" id="IPR023828">
    <property type="entry name" value="Peptidase_S8_Ser-AS"/>
</dbReference>
<evidence type="ECO:0000256" key="3">
    <source>
        <dbReference type="ARBA" id="ARBA00022525"/>
    </source>
</evidence>
<dbReference type="Gene3D" id="3.40.50.200">
    <property type="entry name" value="Peptidase S8/S53 domain"/>
    <property type="match status" value="1"/>
</dbReference>
<feature type="domain" description="PA" evidence="14">
    <location>
        <begin position="534"/>
        <end position="598"/>
    </location>
</feature>
<dbReference type="Gene3D" id="2.60.40.2310">
    <property type="match status" value="1"/>
</dbReference>
<dbReference type="SUPFAM" id="SSF52025">
    <property type="entry name" value="PA domain"/>
    <property type="match status" value="1"/>
</dbReference>
<dbReference type="PROSITE" id="PS00138">
    <property type="entry name" value="SUBTILASE_SER"/>
    <property type="match status" value="1"/>
</dbReference>
<dbReference type="Pfam" id="PF02225">
    <property type="entry name" value="PA"/>
    <property type="match status" value="1"/>
</dbReference>
<reference evidence="17" key="1">
    <citation type="journal article" date="2019" name="Int. J. Syst. Evol. Microbiol.">
        <title>The Global Catalogue of Microorganisms (GCM) 10K type strain sequencing project: providing services to taxonomists for standard genome sequencing and annotation.</title>
        <authorList>
            <consortium name="The Broad Institute Genomics Platform"/>
            <consortium name="The Broad Institute Genome Sequencing Center for Infectious Disease"/>
            <person name="Wu L."/>
            <person name="Ma J."/>
        </authorList>
    </citation>
    <scope>NUCLEOTIDE SEQUENCE [LARGE SCALE GENOMIC DNA]</scope>
    <source>
        <strain evidence="17">CCUG 50754</strain>
    </source>
</reference>
<feature type="region of interest" description="Disordered" evidence="11">
    <location>
        <begin position="32"/>
        <end position="58"/>
    </location>
</feature>
<evidence type="ECO:0000256" key="9">
    <source>
        <dbReference type="PROSITE-ProRule" id="PRU01240"/>
    </source>
</evidence>
<sequence length="1174" mass="120208">MTEPRNRRVRILAAGAAIAGLMIGAIAAPAGAAPPPPPDFTATALEPDGPDDVGAKSASGRLAESDEALLARTDRAVIPILVKVDVDPVASYTGGVDGYAATSPEVTGIAISDGSAAIDRYTAYVEEQIAAAQSEASELVSGATMLRTYSTVYGGFAMTIPAHRAKDVAKLGTVAAVQANELRQATAPAPEAETEGAAPEGEADPEAEPTESATPQPTPTQSESREPETETTPEAETSAPPVALDVELPPTTPAPDSDATTFIGADAVWPKLGGRDKAGEGIIVGVIDSGIWPEHPMLQDNGISAPEGGPWGCEFGDGSVGDAFTCNDKLIGAYAFLDTYQSTPNAAGAEDFCAGALCSARDSDGHGTHTATTAAGSYVDTTPIYGVDRGAISGVAPGASIIAYRALGPAGGYDGDLLAAIGQTVLDGVDVINYSISGSQNPYDAVELAFLDAFAAGITVNSSAGNSGPGASTLDHASPWTTTVGASTSDRAFLSALVLASSNGETLVKQGTTITAGAPTSPVVRAQDVPGYTGTELCLEPFAPGVLAGQIVLCMRGENGRVEKGYHASLGGAEGMILANPVPQDLQTDNHFLPAIQLEGPNDDVVAFITDNPDVTATWAQGEAVVAPGDVMAAFSSRGPVGDFLKPDITAPGVQVLAGNTPEPSDPAVYPGELYQAIAGTSMSAPHAAGVSALVKASHPSWTPGQIKSALMTSSLQDVVNVDGSEAGVFDRGAGSIRADRAIAPVLTISESLTDFQESAADPLHRVDLNIPSVYVDPLPGAIATERTVTNVSGRTQLFSVRAQSEAGVRITVVPSSFALAPGKSRTLKIVLDALEAEDGWHEGQITITPRSGNAVVIPVAANVAEADVSFSQTCDPMTIERRATTTCTVTAANYLPVPVDARIDVAATPLLQVRSVTAPAKKTFLGARWSGTLSPAIPPQITGVDPATGYGYIPLEAYGIPLTPLGDEAMVSYNVPSFLYGGEAYDRISVVSNGYIVVGGGTDADIDYLAQSFPDQAAPNNVIAPFWTDLDPSAGGGVRVGTLGDGVNTWVIIEWDGVPTWSGNAVNTFQAWIGISGTEDTRFTYGTDAVPDAAAPGVAGAENRDGTSGVALATLPTAGDEYAVTTSPSTAGGTVTFDYTLRGLIRGTWSTVAVLRSDALRSTPMELTRITVE</sequence>
<proteinExistence type="inferred from homology"/>
<evidence type="ECO:0000313" key="16">
    <source>
        <dbReference type="EMBL" id="MFD0779900.1"/>
    </source>
</evidence>
<keyword evidence="4 9" id="KW-0645">Protease</keyword>
<comment type="subcellular location">
    <subcellularLocation>
        <location evidence="1">Secreted</location>
    </subcellularLocation>
</comment>
<dbReference type="PANTHER" id="PTHR10795">
    <property type="entry name" value="PROPROTEIN CONVERTASE SUBTILISIN/KEXIN"/>
    <property type="match status" value="1"/>
</dbReference>
<dbReference type="PROSITE" id="PS51318">
    <property type="entry name" value="TAT"/>
    <property type="match status" value="1"/>
</dbReference>
<keyword evidence="7 9" id="KW-0720">Serine protease</keyword>